<protein>
    <submittedName>
        <fullName evidence="1">Uncharacterized protein</fullName>
    </submittedName>
</protein>
<dbReference type="Proteomes" id="UP001206925">
    <property type="component" value="Unassembled WGS sequence"/>
</dbReference>
<dbReference type="AlphaFoldDB" id="A0AAD5D2C9"/>
<dbReference type="EMBL" id="JAMZMK010005584">
    <property type="protein sequence ID" value="KAI7752888.1"/>
    <property type="molecule type" value="Genomic_DNA"/>
</dbReference>
<evidence type="ECO:0000313" key="1">
    <source>
        <dbReference type="EMBL" id="KAI7752888.1"/>
    </source>
</evidence>
<sequence length="96" mass="11633">ADERLLSPAQQLRALADRRREWEWWKSMMTMVVVTDDAGDGDSFGRCRFRQEMVVRQMNRNSDRRHRQLRNEVAGYMKTERHVVATLMWFSPLYWL</sequence>
<evidence type="ECO:0000313" key="2">
    <source>
        <dbReference type="Proteomes" id="UP001206925"/>
    </source>
</evidence>
<gene>
    <name evidence="1" type="ORF">M8C21_000047</name>
</gene>
<organism evidence="1 2">
    <name type="scientific">Ambrosia artemisiifolia</name>
    <name type="common">Common ragweed</name>
    <dbReference type="NCBI Taxonomy" id="4212"/>
    <lineage>
        <taxon>Eukaryota</taxon>
        <taxon>Viridiplantae</taxon>
        <taxon>Streptophyta</taxon>
        <taxon>Embryophyta</taxon>
        <taxon>Tracheophyta</taxon>
        <taxon>Spermatophyta</taxon>
        <taxon>Magnoliopsida</taxon>
        <taxon>eudicotyledons</taxon>
        <taxon>Gunneridae</taxon>
        <taxon>Pentapetalae</taxon>
        <taxon>asterids</taxon>
        <taxon>campanulids</taxon>
        <taxon>Asterales</taxon>
        <taxon>Asteraceae</taxon>
        <taxon>Asteroideae</taxon>
        <taxon>Heliantheae alliance</taxon>
        <taxon>Heliantheae</taxon>
        <taxon>Ambrosia</taxon>
    </lineage>
</organism>
<accession>A0AAD5D2C9</accession>
<comment type="caution">
    <text evidence="1">The sequence shown here is derived from an EMBL/GenBank/DDBJ whole genome shotgun (WGS) entry which is preliminary data.</text>
</comment>
<feature type="non-terminal residue" evidence="1">
    <location>
        <position position="96"/>
    </location>
</feature>
<keyword evidence="2" id="KW-1185">Reference proteome</keyword>
<name>A0AAD5D2C9_AMBAR</name>
<proteinExistence type="predicted"/>
<reference evidence="1" key="1">
    <citation type="submission" date="2022-06" db="EMBL/GenBank/DDBJ databases">
        <title>Uncovering the hologenomic basis of an extraordinary plant invasion.</title>
        <authorList>
            <person name="Bieker V.C."/>
            <person name="Martin M.D."/>
            <person name="Gilbert T."/>
            <person name="Hodgins K."/>
            <person name="Battlay P."/>
            <person name="Petersen B."/>
            <person name="Wilson J."/>
        </authorList>
    </citation>
    <scope>NUCLEOTIDE SEQUENCE</scope>
    <source>
        <strain evidence="1">AA19_3_7</strain>
        <tissue evidence="1">Leaf</tissue>
    </source>
</reference>